<dbReference type="InterPro" id="IPR014030">
    <property type="entry name" value="Ketoacyl_synth_N"/>
</dbReference>
<dbReference type="EMBL" id="JAWRCP010000001">
    <property type="protein sequence ID" value="MDW6091682.1"/>
    <property type="molecule type" value="Genomic_DNA"/>
</dbReference>
<dbReference type="Gene3D" id="3.40.47.10">
    <property type="match status" value="1"/>
</dbReference>
<gene>
    <name evidence="2" type="ORF">SBX64_03825</name>
</gene>
<comment type="caution">
    <text evidence="2">The sequence shown here is derived from an EMBL/GenBank/DDBJ whole genome shotgun (WGS) entry which is preliminary data.</text>
</comment>
<accession>A0ABU4IQK0</accession>
<feature type="domain" description="Beta-ketoacyl synthase-like N-terminal" evidence="1">
    <location>
        <begin position="37"/>
        <end position="180"/>
    </location>
</feature>
<dbReference type="SUPFAM" id="SSF53901">
    <property type="entry name" value="Thiolase-like"/>
    <property type="match status" value="1"/>
</dbReference>
<name>A0ABU4IQK0_9VIBR</name>
<dbReference type="Pfam" id="PF00109">
    <property type="entry name" value="ketoacyl-synt"/>
    <property type="match status" value="1"/>
</dbReference>
<proteinExistence type="predicted"/>
<evidence type="ECO:0000313" key="2">
    <source>
        <dbReference type="EMBL" id="MDW6091682.1"/>
    </source>
</evidence>
<organism evidence="2 3">
    <name type="scientific">Vibrio rhizosphaerae</name>
    <dbReference type="NCBI Taxonomy" id="398736"/>
    <lineage>
        <taxon>Bacteria</taxon>
        <taxon>Pseudomonadati</taxon>
        <taxon>Pseudomonadota</taxon>
        <taxon>Gammaproteobacteria</taxon>
        <taxon>Vibrionales</taxon>
        <taxon>Vibrionaceae</taxon>
        <taxon>Vibrio</taxon>
    </lineage>
</organism>
<reference evidence="2 3" key="1">
    <citation type="submission" date="2023-11" db="EMBL/GenBank/DDBJ databases">
        <title>Plant-associative lifestyle of Vibrio porteresiae and its evolutionary dynamics.</title>
        <authorList>
            <person name="Rameshkumar N."/>
            <person name="Kirti K."/>
        </authorList>
    </citation>
    <scope>NUCLEOTIDE SEQUENCE [LARGE SCALE GENOMIC DNA]</scope>
    <source>
        <strain evidence="2 3">MSSRF7</strain>
    </source>
</reference>
<evidence type="ECO:0000259" key="1">
    <source>
        <dbReference type="Pfam" id="PF00109"/>
    </source>
</evidence>
<sequence>MNKPNIAILGYGAVFPRGEFNVEFSTQETTNERQKPIARQVKRAMSPSAASAITATEHALSMAKFDPDEKKGRVGLYAGQYGYLNPTLSDFQAALDESDLSDSADHGQVFRELWYSNRVSPFLLTNILNNNILGMLSLHWGITGDSGAFIRDSLGSTCALQDAVDNLRYGECDIAVVACAGSQESDFGQKSFTHPQCDEFGAVTLILARADDVAPEHVQGYLEFFDYGFSHLHLSEEIQSYLIRKEVQGLTHDLQHYAGSDSWLQDIPATASLKQFDLGEVSGARGCPGILASIVAGLRLYQNQSDVHRYITVSGDSRDYLSVAGIRKVSGDF</sequence>
<dbReference type="InterPro" id="IPR016039">
    <property type="entry name" value="Thiolase-like"/>
</dbReference>
<evidence type="ECO:0000313" key="3">
    <source>
        <dbReference type="Proteomes" id="UP001279860"/>
    </source>
</evidence>
<dbReference type="RefSeq" id="WP_318584384.1">
    <property type="nucleotide sequence ID" value="NZ_JAWRCP010000001.1"/>
</dbReference>
<keyword evidence="3" id="KW-1185">Reference proteome</keyword>
<protein>
    <submittedName>
        <fullName evidence="2">Beta-ketoacyl synthase N-terminal-like domain-containing protein</fullName>
    </submittedName>
</protein>
<dbReference type="Proteomes" id="UP001279860">
    <property type="component" value="Unassembled WGS sequence"/>
</dbReference>